<dbReference type="Pfam" id="PF07963">
    <property type="entry name" value="N_methyl"/>
    <property type="match status" value="1"/>
</dbReference>
<dbReference type="EMBL" id="WHJH01000049">
    <property type="protein sequence ID" value="NHZ92612.1"/>
    <property type="molecule type" value="Genomic_DNA"/>
</dbReference>
<gene>
    <name evidence="2" type="ORF">F2P45_26910</name>
</gene>
<dbReference type="Gene3D" id="3.30.700.10">
    <property type="entry name" value="Glycoprotein, Type 4 Pilin"/>
    <property type="match status" value="1"/>
</dbReference>
<evidence type="ECO:0000256" key="1">
    <source>
        <dbReference type="SAM" id="Phobius"/>
    </source>
</evidence>
<name>A0ABX0P0H7_9BURK</name>
<feature type="transmembrane region" description="Helical" evidence="1">
    <location>
        <begin position="12"/>
        <end position="34"/>
    </location>
</feature>
<organism evidence="2 3">
    <name type="scientific">Massilia mucilaginosa</name>
    <dbReference type="NCBI Taxonomy" id="2609282"/>
    <lineage>
        <taxon>Bacteria</taxon>
        <taxon>Pseudomonadati</taxon>
        <taxon>Pseudomonadota</taxon>
        <taxon>Betaproteobacteria</taxon>
        <taxon>Burkholderiales</taxon>
        <taxon>Oxalobacteraceae</taxon>
        <taxon>Telluria group</taxon>
        <taxon>Massilia</taxon>
    </lineage>
</organism>
<evidence type="ECO:0000313" key="3">
    <source>
        <dbReference type="Proteomes" id="UP000609726"/>
    </source>
</evidence>
<dbReference type="InterPro" id="IPR012902">
    <property type="entry name" value="N_methyl_site"/>
</dbReference>
<protein>
    <submittedName>
        <fullName evidence="2">Prepilin-type N-terminal cleavage/methylation domain-containing protein</fullName>
    </submittedName>
</protein>
<evidence type="ECO:0000313" key="2">
    <source>
        <dbReference type="EMBL" id="NHZ92612.1"/>
    </source>
</evidence>
<proteinExistence type="predicted"/>
<keyword evidence="1" id="KW-0812">Transmembrane</keyword>
<reference evidence="2 3" key="1">
    <citation type="submission" date="2019-10" db="EMBL/GenBank/DDBJ databases">
        <title>Taxonomy of Antarctic Massilia spp.: description of Massilia rubra sp. nov., Massilia aquatica sp. nov., Massilia mucilaginosa sp. nov., Massilia frigida sp. nov. isolated from streams, lakes and regoliths.</title>
        <authorList>
            <person name="Holochova P."/>
            <person name="Sedlacek I."/>
            <person name="Kralova S."/>
            <person name="Maslanova I."/>
            <person name="Busse H.-J."/>
            <person name="Stankova E."/>
            <person name="Vrbovska V."/>
            <person name="Kovarovic V."/>
            <person name="Bartak M."/>
            <person name="Svec P."/>
            <person name="Pantucek R."/>
        </authorList>
    </citation>
    <scope>NUCLEOTIDE SEQUENCE [LARGE SCALE GENOMIC DNA]</scope>
    <source>
        <strain evidence="2 3">CCM 8733</strain>
    </source>
</reference>
<keyword evidence="3" id="KW-1185">Reference proteome</keyword>
<keyword evidence="1" id="KW-0472">Membrane</keyword>
<dbReference type="Proteomes" id="UP000609726">
    <property type="component" value="Unassembled WGS sequence"/>
</dbReference>
<keyword evidence="1" id="KW-1133">Transmembrane helix</keyword>
<dbReference type="RefSeq" id="WP_166881304.1">
    <property type="nucleotide sequence ID" value="NZ_WHJH01000049.1"/>
</dbReference>
<sequence length="175" mass="17464">MKMQSFGKFRHATQAGFTLIELIVVIVILGILAATALPKFADLGGDARGATMKAAKGSLEAVSAMVHGKYLVTPTATAVSLEGTSVTLANGYPAGNANLLEAAGLKASDYLLITAAGGSATAPTTLAGEVAVVPLSVSGTAKAVKCYALYKPAVAPTGTATDPTPPVISVDVTTC</sequence>
<comment type="caution">
    <text evidence="2">The sequence shown here is derived from an EMBL/GenBank/DDBJ whole genome shotgun (WGS) entry which is preliminary data.</text>
</comment>
<dbReference type="InterPro" id="IPR045584">
    <property type="entry name" value="Pilin-like"/>
</dbReference>
<accession>A0ABX0P0H7</accession>
<dbReference type="SUPFAM" id="SSF54523">
    <property type="entry name" value="Pili subunits"/>
    <property type="match status" value="1"/>
</dbReference>
<dbReference type="NCBIfam" id="TIGR02532">
    <property type="entry name" value="IV_pilin_GFxxxE"/>
    <property type="match status" value="1"/>
</dbReference>
<dbReference type="PROSITE" id="PS00409">
    <property type="entry name" value="PROKAR_NTER_METHYL"/>
    <property type="match status" value="1"/>
</dbReference>